<dbReference type="CDD" id="cd06779">
    <property type="entry name" value="cpPDZ_Deg_HtrA-like"/>
    <property type="match status" value="1"/>
</dbReference>
<evidence type="ECO:0000256" key="1">
    <source>
        <dbReference type="ARBA" id="ARBA00010541"/>
    </source>
</evidence>
<evidence type="ECO:0000313" key="4">
    <source>
        <dbReference type="EMBL" id="MCJ8209573.1"/>
    </source>
</evidence>
<sequence>MSATFSGVVVTKGGHILTAAHVDVPGKTYKVLFPDGKECVAEGLGKIELKQDKTIPDAAMMKILTKGSWPHASISRRQLTKGELCFGVSYPESLGQTFPTVRLGSISNVKTERGFIQSTCIMEPGDSGGPLFDTDGFVIGLHSAIEIAESANYDVPVATYLKYWDALQQPKIYQEYPDVTTSKALGGQRSKGGSRSESHPKLLTTPLKTGSPVCGFVSSRSASSRDTAVATMINTDHLGTEDRGVNQLWIGKSSLIPYDPVISYQKQILVANIIARDKESDLVLLSTRKVTHTTGIKLSASTDEQNLQGKFLISQLPNGKVIMSICGSNLFPLQKHYNIGYLGAAIAYHKEPLLITKVSPGSPADTAGLKTGDEIITINGKTLSQASDFGDILQKCWPGDTVNFVVKRGTASLRRSVILGVLPVKPSGHPAEVFKGGKSQRRDGFTSVFTHDAVIVQNNCGSPVFDLNGNFCGINIARFSRGCTLVLPPSVIRRFIQQSLQKRI</sequence>
<dbReference type="Pfam" id="PF13365">
    <property type="entry name" value="Trypsin_2"/>
    <property type="match status" value="1"/>
</dbReference>
<dbReference type="SUPFAM" id="SSF50156">
    <property type="entry name" value="PDZ domain-like"/>
    <property type="match status" value="1"/>
</dbReference>
<dbReference type="SUPFAM" id="SSF50494">
    <property type="entry name" value="Trypsin-like serine proteases"/>
    <property type="match status" value="2"/>
</dbReference>
<dbReference type="InterPro" id="IPR043504">
    <property type="entry name" value="Peptidase_S1_PA_chymotrypsin"/>
</dbReference>
<evidence type="ECO:0000313" key="5">
    <source>
        <dbReference type="Proteomes" id="UP001139450"/>
    </source>
</evidence>
<comment type="caution">
    <text evidence="4">The sequence shown here is derived from an EMBL/GenBank/DDBJ whole genome shotgun (WGS) entry which is preliminary data.</text>
</comment>
<dbReference type="AlphaFoldDB" id="A0A9X1X221"/>
<dbReference type="RefSeq" id="WP_245129409.1">
    <property type="nucleotide sequence ID" value="NZ_JALJEJ010000003.1"/>
</dbReference>
<organism evidence="4 5">
    <name type="scientific">Mucilaginibacter straminoryzae</name>
    <dbReference type="NCBI Taxonomy" id="2932774"/>
    <lineage>
        <taxon>Bacteria</taxon>
        <taxon>Pseudomonadati</taxon>
        <taxon>Bacteroidota</taxon>
        <taxon>Sphingobacteriia</taxon>
        <taxon>Sphingobacteriales</taxon>
        <taxon>Sphingobacteriaceae</taxon>
        <taxon>Mucilaginibacter</taxon>
    </lineage>
</organism>
<dbReference type="InterPro" id="IPR036034">
    <property type="entry name" value="PDZ_sf"/>
</dbReference>
<dbReference type="PANTHER" id="PTHR22939:SF129">
    <property type="entry name" value="SERINE PROTEASE HTRA2, MITOCHONDRIAL"/>
    <property type="match status" value="1"/>
</dbReference>
<dbReference type="SMART" id="SM00228">
    <property type="entry name" value="PDZ"/>
    <property type="match status" value="1"/>
</dbReference>
<dbReference type="Pfam" id="PF13180">
    <property type="entry name" value="PDZ_2"/>
    <property type="match status" value="1"/>
</dbReference>
<feature type="region of interest" description="Disordered" evidence="2">
    <location>
        <begin position="183"/>
        <end position="204"/>
    </location>
</feature>
<protein>
    <submittedName>
        <fullName evidence="4">Trypsin-like peptidase domain-containing protein</fullName>
    </submittedName>
</protein>
<evidence type="ECO:0000259" key="3">
    <source>
        <dbReference type="PROSITE" id="PS50106"/>
    </source>
</evidence>
<dbReference type="EMBL" id="JALJEJ010000003">
    <property type="protein sequence ID" value="MCJ8209573.1"/>
    <property type="molecule type" value="Genomic_DNA"/>
</dbReference>
<accession>A0A9X1X221</accession>
<feature type="domain" description="PDZ" evidence="3">
    <location>
        <begin position="330"/>
        <end position="387"/>
    </location>
</feature>
<dbReference type="Gene3D" id="2.30.42.10">
    <property type="match status" value="1"/>
</dbReference>
<name>A0A9X1X221_9SPHI</name>
<evidence type="ECO:0000256" key="2">
    <source>
        <dbReference type="SAM" id="MobiDB-lite"/>
    </source>
</evidence>
<dbReference type="PROSITE" id="PS50106">
    <property type="entry name" value="PDZ"/>
    <property type="match status" value="1"/>
</dbReference>
<dbReference type="InterPro" id="IPR001478">
    <property type="entry name" value="PDZ"/>
</dbReference>
<proteinExistence type="inferred from homology"/>
<gene>
    <name evidence="4" type="ORF">MUY27_07620</name>
</gene>
<keyword evidence="5" id="KW-1185">Reference proteome</keyword>
<comment type="similarity">
    <text evidence="1">Belongs to the peptidase S1C family.</text>
</comment>
<reference evidence="4" key="1">
    <citation type="submission" date="2022-04" db="EMBL/GenBank/DDBJ databases">
        <title>Mucilaginibacter sp. RS28 isolated from freshwater.</title>
        <authorList>
            <person name="Ko S.-R."/>
        </authorList>
    </citation>
    <scope>NUCLEOTIDE SEQUENCE</scope>
    <source>
        <strain evidence="4">RS28</strain>
    </source>
</reference>
<dbReference type="Proteomes" id="UP001139450">
    <property type="component" value="Unassembled WGS sequence"/>
</dbReference>
<dbReference type="InterPro" id="IPR009003">
    <property type="entry name" value="Peptidase_S1_PA"/>
</dbReference>
<dbReference type="PANTHER" id="PTHR22939">
    <property type="entry name" value="SERINE PROTEASE FAMILY S1C HTRA-RELATED"/>
    <property type="match status" value="1"/>
</dbReference>
<dbReference type="Gene3D" id="2.40.10.10">
    <property type="entry name" value="Trypsin-like serine proteases"/>
    <property type="match status" value="3"/>
</dbReference>